<dbReference type="SUPFAM" id="SSF52540">
    <property type="entry name" value="P-loop containing nucleoside triphosphate hydrolases"/>
    <property type="match status" value="1"/>
</dbReference>
<dbReference type="CDD" id="cd07346">
    <property type="entry name" value="ABC_6TM_exporters"/>
    <property type="match status" value="1"/>
</dbReference>
<sequence>MRSIRRILLTTRELWPVFAGITLGAITITGTTLLVPFIIARAIDVVVAMVQGTGGSTTELVWLAVWILVVSLANSVLTNVTGYWGDLSAARLRVILSQRYYEKLLRLPLSYYDNELTGTIISRLNRSITAVTDFLKTFAGAFFPLVLTVASVLVITGLHSPWLALLLVVIYPLFVWLTTLTSKRWQVWEHQKNEAYDIAGGRFAEVVGQARVVKSFLAERHELERFGTLYRSTVDTTTAQSRFWHLMDTARRGSLDLVFFVIYVIIFVQTAQGVFTVGAMVLLIQLVAMAREPVASMSWLVDTSQRAIAGSREYFTVMDEPEEPLGDLEIDQVPWRDDVPAIEFSDVSFAYSDDADPVLRGISLSIAHGERVAFVGESGGGKTTLVNLIMRLYPVTSGRLRVEGIPVNSVPPRQLRARIGTVFQDASLFSGTIRDNMAYGTTATDEQLMAAARRANAAGFIAKLPKGLDTEIGERGVKLSGGQKQRISVARALLKDAPILILDEATSSLDSKAERAVQAGLEELMVGRTTLIIAHRLSTISSVDRIVTLRDGRIDEVGTPAELATSGGIYSELLALQGSTSKADRAKLARYDIIR</sequence>
<dbReference type="InterPro" id="IPR003439">
    <property type="entry name" value="ABC_transporter-like_ATP-bd"/>
</dbReference>
<feature type="domain" description="ABC transporter" evidence="8">
    <location>
        <begin position="342"/>
        <end position="576"/>
    </location>
</feature>
<dbReference type="SUPFAM" id="SSF90123">
    <property type="entry name" value="ABC transporter transmembrane region"/>
    <property type="match status" value="1"/>
</dbReference>
<keyword evidence="6 7" id="KW-0472">Membrane</keyword>
<dbReference type="InterPro" id="IPR011527">
    <property type="entry name" value="ABC1_TM_dom"/>
</dbReference>
<dbReference type="PROSITE" id="PS50893">
    <property type="entry name" value="ABC_TRANSPORTER_2"/>
    <property type="match status" value="1"/>
</dbReference>
<gene>
    <name evidence="10" type="ORF">EII34_11415</name>
</gene>
<dbReference type="GO" id="GO:0140359">
    <property type="term" value="F:ABC-type transporter activity"/>
    <property type="evidence" value="ECO:0007669"/>
    <property type="project" value="InterPro"/>
</dbReference>
<dbReference type="PROSITE" id="PS00211">
    <property type="entry name" value="ABC_TRANSPORTER_1"/>
    <property type="match status" value="1"/>
</dbReference>
<feature type="transmembrane region" description="Helical" evidence="7">
    <location>
        <begin position="162"/>
        <end position="182"/>
    </location>
</feature>
<evidence type="ECO:0000256" key="7">
    <source>
        <dbReference type="SAM" id="Phobius"/>
    </source>
</evidence>
<dbReference type="Proteomes" id="UP000280819">
    <property type="component" value="Unassembled WGS sequence"/>
</dbReference>
<dbReference type="SMART" id="SM00382">
    <property type="entry name" value="AAA"/>
    <property type="match status" value="1"/>
</dbReference>
<dbReference type="InterPro" id="IPR036640">
    <property type="entry name" value="ABC1_TM_sf"/>
</dbReference>
<dbReference type="GO" id="GO:0005886">
    <property type="term" value="C:plasma membrane"/>
    <property type="evidence" value="ECO:0007669"/>
    <property type="project" value="UniProtKB-SubCell"/>
</dbReference>
<dbReference type="RefSeq" id="WP_124845289.1">
    <property type="nucleotide sequence ID" value="NZ_RQZG01000013.1"/>
</dbReference>
<evidence type="ECO:0000256" key="5">
    <source>
        <dbReference type="ARBA" id="ARBA00022989"/>
    </source>
</evidence>
<evidence type="ECO:0000256" key="1">
    <source>
        <dbReference type="ARBA" id="ARBA00004651"/>
    </source>
</evidence>
<accession>A0A3P1T5X1</accession>
<keyword evidence="5 7" id="KW-1133">Transmembrane helix</keyword>
<dbReference type="AlphaFoldDB" id="A0A3P1T5X1"/>
<proteinExistence type="predicted"/>
<evidence type="ECO:0000256" key="2">
    <source>
        <dbReference type="ARBA" id="ARBA00022692"/>
    </source>
</evidence>
<keyword evidence="4 10" id="KW-0067">ATP-binding</keyword>
<feature type="domain" description="ABC transmembrane type-1" evidence="9">
    <location>
        <begin position="19"/>
        <end position="306"/>
    </location>
</feature>
<dbReference type="GO" id="GO:0034040">
    <property type="term" value="F:ATPase-coupled lipid transmembrane transporter activity"/>
    <property type="evidence" value="ECO:0007669"/>
    <property type="project" value="TreeGrafter"/>
</dbReference>
<dbReference type="Pfam" id="PF00664">
    <property type="entry name" value="ABC_membrane"/>
    <property type="match status" value="1"/>
</dbReference>
<dbReference type="OrthoDB" id="9806127at2"/>
<reference evidence="10 11" key="1">
    <citation type="submission" date="2018-11" db="EMBL/GenBank/DDBJ databases">
        <title>Genomes From Bacteria Associated with the Canine Oral Cavity: a Test Case for Automated Genome-Based Taxonomic Assignment.</title>
        <authorList>
            <person name="Coil D.A."/>
            <person name="Jospin G."/>
            <person name="Darling A.E."/>
            <person name="Wallis C."/>
            <person name="Davis I.J."/>
            <person name="Harris S."/>
            <person name="Eisen J.A."/>
            <person name="Holcombe L.J."/>
            <person name="O'Flynn C."/>
        </authorList>
    </citation>
    <scope>NUCLEOTIDE SEQUENCE [LARGE SCALE GENOMIC DNA]</scope>
    <source>
        <strain evidence="10 11">OH887_COT-365</strain>
    </source>
</reference>
<feature type="transmembrane region" description="Helical" evidence="7">
    <location>
        <begin position="60"/>
        <end position="84"/>
    </location>
</feature>
<feature type="transmembrane region" description="Helical" evidence="7">
    <location>
        <begin position="257"/>
        <end position="288"/>
    </location>
</feature>
<organism evidence="10 11">
    <name type="scientific">Arachnia propionica</name>
    <dbReference type="NCBI Taxonomy" id="1750"/>
    <lineage>
        <taxon>Bacteria</taxon>
        <taxon>Bacillati</taxon>
        <taxon>Actinomycetota</taxon>
        <taxon>Actinomycetes</taxon>
        <taxon>Propionibacteriales</taxon>
        <taxon>Propionibacteriaceae</taxon>
        <taxon>Arachnia</taxon>
    </lineage>
</organism>
<dbReference type="GO" id="GO:0005524">
    <property type="term" value="F:ATP binding"/>
    <property type="evidence" value="ECO:0007669"/>
    <property type="project" value="UniProtKB-KW"/>
</dbReference>
<dbReference type="EMBL" id="RQZG01000013">
    <property type="protein sequence ID" value="RRD04206.1"/>
    <property type="molecule type" value="Genomic_DNA"/>
</dbReference>
<dbReference type="GO" id="GO:0016887">
    <property type="term" value="F:ATP hydrolysis activity"/>
    <property type="evidence" value="ECO:0007669"/>
    <property type="project" value="InterPro"/>
</dbReference>
<dbReference type="Gene3D" id="3.40.50.300">
    <property type="entry name" value="P-loop containing nucleotide triphosphate hydrolases"/>
    <property type="match status" value="1"/>
</dbReference>
<keyword evidence="3" id="KW-0547">Nucleotide-binding</keyword>
<protein>
    <submittedName>
        <fullName evidence="10">ABC transporter ATP-binding protein</fullName>
    </submittedName>
</protein>
<evidence type="ECO:0000256" key="3">
    <source>
        <dbReference type="ARBA" id="ARBA00022741"/>
    </source>
</evidence>
<dbReference type="InterPro" id="IPR039421">
    <property type="entry name" value="Type_1_exporter"/>
</dbReference>
<evidence type="ECO:0000259" key="8">
    <source>
        <dbReference type="PROSITE" id="PS50893"/>
    </source>
</evidence>
<evidence type="ECO:0000313" key="11">
    <source>
        <dbReference type="Proteomes" id="UP000280819"/>
    </source>
</evidence>
<comment type="subcellular location">
    <subcellularLocation>
        <location evidence="1">Cell membrane</location>
        <topology evidence="1">Multi-pass membrane protein</topology>
    </subcellularLocation>
</comment>
<dbReference type="FunFam" id="3.40.50.300:FF:000218">
    <property type="entry name" value="Multidrug ABC transporter ATP-binding protein"/>
    <property type="match status" value="1"/>
</dbReference>
<evidence type="ECO:0000256" key="6">
    <source>
        <dbReference type="ARBA" id="ARBA00023136"/>
    </source>
</evidence>
<feature type="transmembrane region" description="Helical" evidence="7">
    <location>
        <begin position="134"/>
        <end position="156"/>
    </location>
</feature>
<dbReference type="InterPro" id="IPR003593">
    <property type="entry name" value="AAA+_ATPase"/>
</dbReference>
<feature type="transmembrane region" description="Helical" evidence="7">
    <location>
        <begin position="14"/>
        <end position="40"/>
    </location>
</feature>
<evidence type="ECO:0000259" key="9">
    <source>
        <dbReference type="PROSITE" id="PS50929"/>
    </source>
</evidence>
<dbReference type="InterPro" id="IPR017871">
    <property type="entry name" value="ABC_transporter-like_CS"/>
</dbReference>
<dbReference type="Gene3D" id="1.20.1560.10">
    <property type="entry name" value="ABC transporter type 1, transmembrane domain"/>
    <property type="match status" value="1"/>
</dbReference>
<dbReference type="PANTHER" id="PTHR24221">
    <property type="entry name" value="ATP-BINDING CASSETTE SUB-FAMILY B"/>
    <property type="match status" value="1"/>
</dbReference>
<dbReference type="PROSITE" id="PS50929">
    <property type="entry name" value="ABC_TM1F"/>
    <property type="match status" value="1"/>
</dbReference>
<name>A0A3P1T5X1_9ACTN</name>
<evidence type="ECO:0000313" key="10">
    <source>
        <dbReference type="EMBL" id="RRD04206.1"/>
    </source>
</evidence>
<dbReference type="Pfam" id="PF00005">
    <property type="entry name" value="ABC_tran"/>
    <property type="match status" value="1"/>
</dbReference>
<evidence type="ECO:0000256" key="4">
    <source>
        <dbReference type="ARBA" id="ARBA00022840"/>
    </source>
</evidence>
<keyword evidence="2 7" id="KW-0812">Transmembrane</keyword>
<dbReference type="InterPro" id="IPR027417">
    <property type="entry name" value="P-loop_NTPase"/>
</dbReference>
<dbReference type="PANTHER" id="PTHR24221:SF646">
    <property type="entry name" value="HAEMOLYSIN SECRETION ATP-BINDING PROTEIN"/>
    <property type="match status" value="1"/>
</dbReference>
<comment type="caution">
    <text evidence="10">The sequence shown here is derived from an EMBL/GenBank/DDBJ whole genome shotgun (WGS) entry which is preliminary data.</text>
</comment>